<evidence type="ECO:0000313" key="5">
    <source>
        <dbReference type="Proteomes" id="UP000445000"/>
    </source>
</evidence>
<keyword evidence="5" id="KW-1185">Reference proteome</keyword>
<dbReference type="PANTHER" id="PTHR34580:SF3">
    <property type="entry name" value="PROTEIN PAFB"/>
    <property type="match status" value="1"/>
</dbReference>
<dbReference type="Pfam" id="PF08279">
    <property type="entry name" value="HTH_11"/>
    <property type="match status" value="1"/>
</dbReference>
<evidence type="ECO:0000313" key="4">
    <source>
        <dbReference type="EMBL" id="GFE78781.1"/>
    </source>
</evidence>
<sequence>MPSTIGSPYRAAVDKFDRIFQLHAILASRRTAIPPEDLMAKLECSKATLHRALNALKDYLHAPVIFDPDAGGYRYAREPHGDTYELPGLWFTPHELQALAVMRRLLSDAGGGLLEEHLGPLAQRLDELTRHQRLNLGEAASRLRFPGVGGKPAGDAFKIVASATLQRRKLWIEYHARSDDRRTDRTISPQRVVHYRDTWYLDAWDEGRNALRSFSIDRIRLASMREEIAFDVPESELDAHFATAYGIFGGKADKVAVLRFTPERARWVADEHWHPEQVGAWQPDGSYELRIPYCDSRELVMDIMRHGAHVEVKEPAELRTEVRDQLRKAAAQY</sequence>
<organism evidence="4 5">
    <name type="scientific">Steroidobacter agaridevorans</name>
    <dbReference type="NCBI Taxonomy" id="2695856"/>
    <lineage>
        <taxon>Bacteria</taxon>
        <taxon>Pseudomonadati</taxon>
        <taxon>Pseudomonadota</taxon>
        <taxon>Gammaproteobacteria</taxon>
        <taxon>Steroidobacterales</taxon>
        <taxon>Steroidobacteraceae</taxon>
        <taxon>Steroidobacter</taxon>
    </lineage>
</organism>
<feature type="domain" description="WCX" evidence="3">
    <location>
        <begin position="256"/>
        <end position="330"/>
    </location>
</feature>
<dbReference type="InterPro" id="IPR026881">
    <property type="entry name" value="WYL_dom"/>
</dbReference>
<evidence type="ECO:0000259" key="3">
    <source>
        <dbReference type="Pfam" id="PF25583"/>
    </source>
</evidence>
<dbReference type="Pfam" id="PF25583">
    <property type="entry name" value="WCX"/>
    <property type="match status" value="1"/>
</dbReference>
<dbReference type="InterPro" id="IPR051534">
    <property type="entry name" value="CBASS_pafABC_assoc_protein"/>
</dbReference>
<accession>A0A829Y6Z5</accession>
<dbReference type="AlphaFoldDB" id="A0A829Y6Z5"/>
<evidence type="ECO:0000259" key="2">
    <source>
        <dbReference type="Pfam" id="PF13280"/>
    </source>
</evidence>
<dbReference type="InterPro" id="IPR013196">
    <property type="entry name" value="HTH_11"/>
</dbReference>
<proteinExistence type="predicted"/>
<feature type="domain" description="WYL" evidence="2">
    <location>
        <begin position="156"/>
        <end position="221"/>
    </location>
</feature>
<dbReference type="InterPro" id="IPR057727">
    <property type="entry name" value="WCX_dom"/>
</dbReference>
<dbReference type="PANTHER" id="PTHR34580">
    <property type="match status" value="1"/>
</dbReference>
<dbReference type="RefSeq" id="WP_161810637.1">
    <property type="nucleotide sequence ID" value="NZ_BLJN01000001.1"/>
</dbReference>
<feature type="domain" description="Helix-turn-helix type 11" evidence="1">
    <location>
        <begin position="18"/>
        <end position="74"/>
    </location>
</feature>
<dbReference type="PROSITE" id="PS52050">
    <property type="entry name" value="WYL"/>
    <property type="match status" value="1"/>
</dbReference>
<evidence type="ECO:0000259" key="1">
    <source>
        <dbReference type="Pfam" id="PF08279"/>
    </source>
</evidence>
<reference evidence="5" key="1">
    <citation type="submission" date="2020-01" db="EMBL/GenBank/DDBJ databases">
        <title>'Steroidobacter agaridevorans' sp. nov., agar-degrading bacteria isolated from rhizosphere soils.</title>
        <authorList>
            <person name="Ikenaga M."/>
            <person name="Kataoka M."/>
            <person name="Murouchi A."/>
            <person name="Katsuragi S."/>
            <person name="Sakai M."/>
        </authorList>
    </citation>
    <scope>NUCLEOTIDE SEQUENCE [LARGE SCALE GENOMIC DNA]</scope>
    <source>
        <strain evidence="5">YU21-B</strain>
    </source>
</reference>
<gene>
    <name evidence="4" type="ORF">GCM10011487_07810</name>
</gene>
<dbReference type="EMBL" id="BLJN01000001">
    <property type="protein sequence ID" value="GFE78781.1"/>
    <property type="molecule type" value="Genomic_DNA"/>
</dbReference>
<protein>
    <submittedName>
        <fullName evidence="4">Transcriptional regulator</fullName>
    </submittedName>
</protein>
<dbReference type="Pfam" id="PF13280">
    <property type="entry name" value="WYL"/>
    <property type="match status" value="1"/>
</dbReference>
<name>A0A829Y6Z5_9GAMM</name>
<comment type="caution">
    <text evidence="4">The sequence shown here is derived from an EMBL/GenBank/DDBJ whole genome shotgun (WGS) entry which is preliminary data.</text>
</comment>
<dbReference type="Proteomes" id="UP000445000">
    <property type="component" value="Unassembled WGS sequence"/>
</dbReference>